<proteinExistence type="predicted"/>
<evidence type="ECO:0000256" key="1">
    <source>
        <dbReference type="SAM" id="MobiDB-lite"/>
    </source>
</evidence>
<feature type="compositionally biased region" description="Basic residues" evidence="1">
    <location>
        <begin position="32"/>
        <end position="45"/>
    </location>
</feature>
<protein>
    <submittedName>
        <fullName evidence="2">Uncharacterized protein</fullName>
    </submittedName>
</protein>
<name>A0A9Q1ERQ3_SYNKA</name>
<evidence type="ECO:0000313" key="2">
    <source>
        <dbReference type="EMBL" id="KAJ8343732.1"/>
    </source>
</evidence>
<gene>
    <name evidence="2" type="ORF">SKAU_G00310610</name>
</gene>
<dbReference type="Proteomes" id="UP001152622">
    <property type="component" value="Chromosome 13"/>
</dbReference>
<sequence length="70" mass="7930">MKRTNPPISADRNQRPEEPRRPAWGHCPSKSLQRRTQHHPRRTVRQKSGSGTVRLGPRGPDSATLLKSVL</sequence>
<reference evidence="2" key="1">
    <citation type="journal article" date="2023" name="Science">
        <title>Genome structures resolve the early diversification of teleost fishes.</title>
        <authorList>
            <person name="Parey E."/>
            <person name="Louis A."/>
            <person name="Montfort J."/>
            <person name="Bouchez O."/>
            <person name="Roques C."/>
            <person name="Iampietro C."/>
            <person name="Lluch J."/>
            <person name="Castinel A."/>
            <person name="Donnadieu C."/>
            <person name="Desvignes T."/>
            <person name="Floi Bucao C."/>
            <person name="Jouanno E."/>
            <person name="Wen M."/>
            <person name="Mejri S."/>
            <person name="Dirks R."/>
            <person name="Jansen H."/>
            <person name="Henkel C."/>
            <person name="Chen W.J."/>
            <person name="Zahm M."/>
            <person name="Cabau C."/>
            <person name="Klopp C."/>
            <person name="Thompson A.W."/>
            <person name="Robinson-Rechavi M."/>
            <person name="Braasch I."/>
            <person name="Lecointre G."/>
            <person name="Bobe J."/>
            <person name="Postlethwait J.H."/>
            <person name="Berthelot C."/>
            <person name="Roest Crollius H."/>
            <person name="Guiguen Y."/>
        </authorList>
    </citation>
    <scope>NUCLEOTIDE SEQUENCE</scope>
    <source>
        <strain evidence="2">WJC10195</strain>
    </source>
</reference>
<dbReference type="EMBL" id="JAINUF010000013">
    <property type="protein sequence ID" value="KAJ8343732.1"/>
    <property type="molecule type" value="Genomic_DNA"/>
</dbReference>
<accession>A0A9Q1ERQ3</accession>
<evidence type="ECO:0000313" key="3">
    <source>
        <dbReference type="Proteomes" id="UP001152622"/>
    </source>
</evidence>
<organism evidence="2 3">
    <name type="scientific">Synaphobranchus kaupii</name>
    <name type="common">Kaup's arrowtooth eel</name>
    <dbReference type="NCBI Taxonomy" id="118154"/>
    <lineage>
        <taxon>Eukaryota</taxon>
        <taxon>Metazoa</taxon>
        <taxon>Chordata</taxon>
        <taxon>Craniata</taxon>
        <taxon>Vertebrata</taxon>
        <taxon>Euteleostomi</taxon>
        <taxon>Actinopterygii</taxon>
        <taxon>Neopterygii</taxon>
        <taxon>Teleostei</taxon>
        <taxon>Anguilliformes</taxon>
        <taxon>Synaphobranchidae</taxon>
        <taxon>Synaphobranchus</taxon>
    </lineage>
</organism>
<feature type="region of interest" description="Disordered" evidence="1">
    <location>
        <begin position="1"/>
        <end position="70"/>
    </location>
</feature>
<feature type="compositionally biased region" description="Basic and acidic residues" evidence="1">
    <location>
        <begin position="12"/>
        <end position="21"/>
    </location>
</feature>
<dbReference type="AlphaFoldDB" id="A0A9Q1ERQ3"/>
<comment type="caution">
    <text evidence="2">The sequence shown here is derived from an EMBL/GenBank/DDBJ whole genome shotgun (WGS) entry which is preliminary data.</text>
</comment>
<keyword evidence="3" id="KW-1185">Reference proteome</keyword>